<reference evidence="2 3" key="1">
    <citation type="submission" date="2020-10" db="EMBL/GenBank/DDBJ databases">
        <title>Mucilaginibacter mali sp. nov., isolated from rhizosphere soil of apple orchard.</title>
        <authorList>
            <person name="Lee J.-S."/>
            <person name="Kim H.S."/>
            <person name="Kim J.-S."/>
        </authorList>
    </citation>
    <scope>NUCLEOTIDE SEQUENCE [LARGE SCALE GENOMIC DNA]</scope>
    <source>
        <strain evidence="2 3">KCTC 23157</strain>
    </source>
</reference>
<dbReference type="Proteomes" id="UP000632774">
    <property type="component" value="Unassembled WGS sequence"/>
</dbReference>
<evidence type="ECO:0000313" key="2">
    <source>
        <dbReference type="EMBL" id="MBE9667797.1"/>
    </source>
</evidence>
<protein>
    <submittedName>
        <fullName evidence="2">Uncharacterized protein</fullName>
    </submittedName>
</protein>
<dbReference type="EMBL" id="JADFFM010000002">
    <property type="protein sequence ID" value="MBE9667797.1"/>
    <property type="molecule type" value="Genomic_DNA"/>
</dbReference>
<organism evidence="2 3">
    <name type="scientific">Mucilaginibacter boryungensis</name>
    <dbReference type="NCBI Taxonomy" id="768480"/>
    <lineage>
        <taxon>Bacteria</taxon>
        <taxon>Pseudomonadati</taxon>
        <taxon>Bacteroidota</taxon>
        <taxon>Sphingobacteriia</taxon>
        <taxon>Sphingobacteriales</taxon>
        <taxon>Sphingobacteriaceae</taxon>
        <taxon>Mucilaginibacter</taxon>
    </lineage>
</organism>
<feature type="signal peptide" evidence="1">
    <location>
        <begin position="1"/>
        <end position="20"/>
    </location>
</feature>
<keyword evidence="1" id="KW-0732">Signal</keyword>
<dbReference type="RefSeq" id="WP_194107239.1">
    <property type="nucleotide sequence ID" value="NZ_JADFFM010000002.1"/>
</dbReference>
<gene>
    <name evidence="2" type="ORF">IRJ18_15590</name>
</gene>
<sequence length="114" mass="12794">MRKLFTIIILIFAFAFISQAQQITDTLNIKKHLGKTVTLCDYVSGIKIVADTLTLLNMGGIYPHQKFTVAIKGNRIQLDWANLKGKHLCATGVLILYKNQLEIVALEPRQIVVN</sequence>
<name>A0ABR9XK61_9SPHI</name>
<accession>A0ABR9XK61</accession>
<evidence type="ECO:0000313" key="3">
    <source>
        <dbReference type="Proteomes" id="UP000632774"/>
    </source>
</evidence>
<feature type="chain" id="PRO_5045557411" evidence="1">
    <location>
        <begin position="21"/>
        <end position="114"/>
    </location>
</feature>
<proteinExistence type="predicted"/>
<evidence type="ECO:0000256" key="1">
    <source>
        <dbReference type="SAM" id="SignalP"/>
    </source>
</evidence>
<keyword evidence="3" id="KW-1185">Reference proteome</keyword>
<comment type="caution">
    <text evidence="2">The sequence shown here is derived from an EMBL/GenBank/DDBJ whole genome shotgun (WGS) entry which is preliminary data.</text>
</comment>